<accession>A0A9W4T0L7</accession>
<dbReference type="OrthoDB" id="2323536at2759"/>
<comment type="caution">
    <text evidence="2">The sequence shown here is derived from an EMBL/GenBank/DDBJ whole genome shotgun (WGS) entry which is preliminary data.</text>
</comment>
<proteinExistence type="predicted"/>
<reference evidence="2" key="1">
    <citation type="submission" date="2022-08" db="EMBL/GenBank/DDBJ databases">
        <authorList>
            <person name="Kallberg Y."/>
            <person name="Tangrot J."/>
            <person name="Rosling A."/>
        </authorList>
    </citation>
    <scope>NUCLEOTIDE SEQUENCE</scope>
    <source>
        <strain evidence="2">Wild A</strain>
    </source>
</reference>
<dbReference type="EMBL" id="CAMKVN010005095">
    <property type="protein sequence ID" value="CAI2188270.1"/>
    <property type="molecule type" value="Genomic_DNA"/>
</dbReference>
<feature type="compositionally biased region" description="Polar residues" evidence="1">
    <location>
        <begin position="206"/>
        <end position="215"/>
    </location>
</feature>
<gene>
    <name evidence="2" type="ORF">FWILDA_LOCUS13493</name>
</gene>
<feature type="non-terminal residue" evidence="2">
    <location>
        <position position="567"/>
    </location>
</feature>
<protein>
    <submittedName>
        <fullName evidence="2">16942_t:CDS:1</fullName>
    </submittedName>
</protein>
<dbReference type="Gene3D" id="3.40.960.10">
    <property type="entry name" value="VSR Endonuclease"/>
    <property type="match status" value="1"/>
</dbReference>
<feature type="region of interest" description="Disordered" evidence="1">
    <location>
        <begin position="206"/>
        <end position="226"/>
    </location>
</feature>
<organism evidence="2 3">
    <name type="scientific">Funneliformis geosporum</name>
    <dbReference type="NCBI Taxonomy" id="1117311"/>
    <lineage>
        <taxon>Eukaryota</taxon>
        <taxon>Fungi</taxon>
        <taxon>Fungi incertae sedis</taxon>
        <taxon>Mucoromycota</taxon>
        <taxon>Glomeromycotina</taxon>
        <taxon>Glomeromycetes</taxon>
        <taxon>Glomerales</taxon>
        <taxon>Glomeraceae</taxon>
        <taxon>Funneliformis</taxon>
    </lineage>
</organism>
<dbReference type="Proteomes" id="UP001153678">
    <property type="component" value="Unassembled WGS sequence"/>
</dbReference>
<feature type="region of interest" description="Disordered" evidence="1">
    <location>
        <begin position="546"/>
        <end position="567"/>
    </location>
</feature>
<feature type="compositionally biased region" description="Basic and acidic residues" evidence="1">
    <location>
        <begin position="558"/>
        <end position="567"/>
    </location>
</feature>
<evidence type="ECO:0000256" key="1">
    <source>
        <dbReference type="SAM" id="MobiDB-lite"/>
    </source>
</evidence>
<keyword evidence="3" id="KW-1185">Reference proteome</keyword>
<sequence>NCWPDFLKTPKYSRGLQLDIFYPEYGFAIEVQGEQHEKYIEFFHRGDKNNFIKQQARDQLKKELCEENQIALSMPYINKYFERKPSNWDILDFLDECDQEPISQRVGFYLSSLETIVKTEEEENQRKVRAQQLLDDYKQATFNASHEVSVGGSQPDRVRYQKWEKERASCEKAVHSVNFYGDSHTIGDINNGSIHTKLKRTVSQECKNSEFATSSRPKKRNKNDYEFDTDGSVLSDDELPITSSVTSKKLSKIGKGIARYGVIFLPECHKNDILRSEFSDYEWRNLENIFRKKDEEISAQTSPPLDKVERILKEFNESIKKSHRSVTCFQLSKHVLNDKSTSEYQYRSWFVNLLCEDIFLDVNNVIRFVTGEVENIDRKNQKDLSKLPEERRPTGWFHDGILKININGNDLQVGFLEVVGNAIIEDHIKRVGDLQKILKAMRLAFFRLEESLREKGVDDEKKLKQKLETFGILVDRRDFAFYAMNYYDGAFLVDEIFSFTIPDTQMQLYLLENIISDLLAFRARTEYLNVRINELLRNATSQRRSRRTMTAVDASPQKAEKTRKVIH</sequence>
<name>A0A9W4T0L7_9GLOM</name>
<evidence type="ECO:0000313" key="3">
    <source>
        <dbReference type="Proteomes" id="UP001153678"/>
    </source>
</evidence>
<dbReference type="AlphaFoldDB" id="A0A9W4T0L7"/>
<evidence type="ECO:0000313" key="2">
    <source>
        <dbReference type="EMBL" id="CAI2188270.1"/>
    </source>
</evidence>